<dbReference type="Proteomes" id="UP000029409">
    <property type="component" value="Chromosome"/>
</dbReference>
<gene>
    <name evidence="1" type="ORF">PDUR_19295</name>
</gene>
<dbReference type="RefSeq" id="WP_042207616.1">
    <property type="nucleotide sequence ID" value="NZ_CP009288.1"/>
</dbReference>
<sequence length="80" mass="9146">MPAWETARLLGKLIETSPQETERLAALIKQHGIRLFWERLEEWKLPTELTERLQAVKQVLQVMEHSASERSKPDGPGPTG</sequence>
<name>A0A089HSU9_PAEDU</name>
<organism evidence="1 2">
    <name type="scientific">Paenibacillus durus</name>
    <name type="common">Paenibacillus azotofixans</name>
    <dbReference type="NCBI Taxonomy" id="44251"/>
    <lineage>
        <taxon>Bacteria</taxon>
        <taxon>Bacillati</taxon>
        <taxon>Bacillota</taxon>
        <taxon>Bacilli</taxon>
        <taxon>Bacillales</taxon>
        <taxon>Paenibacillaceae</taxon>
        <taxon>Paenibacillus</taxon>
    </lineage>
</organism>
<dbReference type="KEGG" id="pdu:PDUR_19295"/>
<keyword evidence="2" id="KW-1185">Reference proteome</keyword>
<protein>
    <submittedName>
        <fullName evidence="1">Uncharacterized protein</fullName>
    </submittedName>
</protein>
<accession>A0A089HSU9</accession>
<evidence type="ECO:0000313" key="1">
    <source>
        <dbReference type="EMBL" id="AIQ13820.1"/>
    </source>
</evidence>
<dbReference type="AlphaFoldDB" id="A0A089HSU9"/>
<dbReference type="OrthoDB" id="2664508at2"/>
<dbReference type="EMBL" id="CP009288">
    <property type="protein sequence ID" value="AIQ13820.1"/>
    <property type="molecule type" value="Genomic_DNA"/>
</dbReference>
<reference evidence="1 2" key="1">
    <citation type="submission" date="2014-08" db="EMBL/GenBank/DDBJ databases">
        <title>Comparative genomics of the Paenibacillus odorifer group.</title>
        <authorList>
            <person name="den Bakker H.C."/>
            <person name="Tsai Y.-C."/>
            <person name="Martin N."/>
            <person name="Korlach J."/>
            <person name="Wiedmann M."/>
        </authorList>
    </citation>
    <scope>NUCLEOTIDE SEQUENCE [LARGE SCALE GENOMIC DNA]</scope>
    <source>
        <strain evidence="1 2">DSM 1735</strain>
    </source>
</reference>
<proteinExistence type="predicted"/>
<dbReference type="STRING" id="44251.PDUR_19295"/>
<evidence type="ECO:0000313" key="2">
    <source>
        <dbReference type="Proteomes" id="UP000029409"/>
    </source>
</evidence>
<dbReference type="eggNOG" id="ENOG50307GQ">
    <property type="taxonomic scope" value="Bacteria"/>
</dbReference>